<dbReference type="PANTHER" id="PTHR11003:SF291">
    <property type="entry name" value="IP11374P"/>
    <property type="match status" value="1"/>
</dbReference>
<accession>A0ABP0NEE2</accession>
<dbReference type="InterPro" id="IPR002048">
    <property type="entry name" value="EF_hand_dom"/>
</dbReference>
<dbReference type="EMBL" id="CAXAMN010021673">
    <property type="protein sequence ID" value="CAK9062088.1"/>
    <property type="molecule type" value="Genomic_DNA"/>
</dbReference>
<evidence type="ECO:0000256" key="1">
    <source>
        <dbReference type="ARBA" id="ARBA00004141"/>
    </source>
</evidence>
<dbReference type="InterPro" id="IPR018247">
    <property type="entry name" value="EF_Hand_1_Ca_BS"/>
</dbReference>
<evidence type="ECO:0000313" key="12">
    <source>
        <dbReference type="EMBL" id="CAK9062155.1"/>
    </source>
</evidence>
<evidence type="ECO:0000313" key="13">
    <source>
        <dbReference type="Proteomes" id="UP001642484"/>
    </source>
</evidence>
<keyword evidence="7 9" id="KW-0472">Membrane</keyword>
<dbReference type="InterPro" id="IPR003280">
    <property type="entry name" value="2pore_dom_K_chnl"/>
</dbReference>
<dbReference type="Pfam" id="PF07885">
    <property type="entry name" value="Ion_trans_2"/>
    <property type="match status" value="2"/>
</dbReference>
<evidence type="ECO:0000259" key="10">
    <source>
        <dbReference type="PROSITE" id="PS50222"/>
    </source>
</evidence>
<organism evidence="12 13">
    <name type="scientific">Durusdinium trenchii</name>
    <dbReference type="NCBI Taxonomy" id="1381693"/>
    <lineage>
        <taxon>Eukaryota</taxon>
        <taxon>Sar</taxon>
        <taxon>Alveolata</taxon>
        <taxon>Dinophyceae</taxon>
        <taxon>Suessiales</taxon>
        <taxon>Symbiodiniaceae</taxon>
        <taxon>Durusdinium</taxon>
    </lineage>
</organism>
<dbReference type="PRINTS" id="PR01333">
    <property type="entry name" value="2POREKCHANEL"/>
</dbReference>
<keyword evidence="6" id="KW-0406">Ion transport</keyword>
<name>A0ABP0NEE2_9DINO</name>
<evidence type="ECO:0000256" key="3">
    <source>
        <dbReference type="ARBA" id="ARBA00022692"/>
    </source>
</evidence>
<dbReference type="SUPFAM" id="SSF47473">
    <property type="entry name" value="EF-hand"/>
    <property type="match status" value="1"/>
</dbReference>
<evidence type="ECO:0000256" key="9">
    <source>
        <dbReference type="SAM" id="Phobius"/>
    </source>
</evidence>
<gene>
    <name evidence="11" type="ORF">CCMP2556_LOCUS30538</name>
    <name evidence="12" type="ORF">CCMP2556_LOCUS30568</name>
</gene>
<dbReference type="EMBL" id="CAXAMN010021684">
    <property type="protein sequence ID" value="CAK9062155.1"/>
    <property type="molecule type" value="Genomic_DNA"/>
</dbReference>
<feature type="transmembrane region" description="Helical" evidence="9">
    <location>
        <begin position="250"/>
        <end position="271"/>
    </location>
</feature>
<dbReference type="Gene3D" id="1.10.287.70">
    <property type="match status" value="1"/>
</dbReference>
<reference evidence="12 13" key="1">
    <citation type="submission" date="2024-02" db="EMBL/GenBank/DDBJ databases">
        <authorList>
            <person name="Chen Y."/>
            <person name="Shah S."/>
            <person name="Dougan E. K."/>
            <person name="Thang M."/>
            <person name="Chan C."/>
        </authorList>
    </citation>
    <scope>NUCLEOTIDE SEQUENCE [LARGE SCALE GENOMIC DNA]</scope>
</reference>
<evidence type="ECO:0000256" key="7">
    <source>
        <dbReference type="ARBA" id="ARBA00023136"/>
    </source>
</evidence>
<dbReference type="SUPFAM" id="SSF81324">
    <property type="entry name" value="Voltage-gated potassium channels"/>
    <property type="match status" value="2"/>
</dbReference>
<keyword evidence="3 9" id="KW-0812">Transmembrane</keyword>
<comment type="subcellular location">
    <subcellularLocation>
        <location evidence="1">Membrane</location>
        <topology evidence="1">Multi-pass membrane protein</topology>
    </subcellularLocation>
</comment>
<feature type="transmembrane region" description="Helical" evidence="9">
    <location>
        <begin position="31"/>
        <end position="52"/>
    </location>
</feature>
<dbReference type="InterPro" id="IPR011992">
    <property type="entry name" value="EF-hand-dom_pair"/>
</dbReference>
<dbReference type="PROSITE" id="PS50222">
    <property type="entry name" value="EF_HAND_2"/>
    <property type="match status" value="1"/>
</dbReference>
<evidence type="ECO:0000256" key="6">
    <source>
        <dbReference type="ARBA" id="ARBA00023065"/>
    </source>
</evidence>
<evidence type="ECO:0000256" key="5">
    <source>
        <dbReference type="ARBA" id="ARBA00022989"/>
    </source>
</evidence>
<keyword evidence="2" id="KW-0813">Transport</keyword>
<proteinExistence type="predicted"/>
<dbReference type="Gene3D" id="1.10.238.10">
    <property type="entry name" value="EF-hand"/>
    <property type="match status" value="1"/>
</dbReference>
<evidence type="ECO:0000256" key="4">
    <source>
        <dbReference type="ARBA" id="ARBA00022837"/>
    </source>
</evidence>
<dbReference type="Proteomes" id="UP001642484">
    <property type="component" value="Unassembled WGS sequence"/>
</dbReference>
<evidence type="ECO:0000256" key="8">
    <source>
        <dbReference type="ARBA" id="ARBA00023303"/>
    </source>
</evidence>
<comment type="caution">
    <text evidence="12">The sequence shown here is derived from an EMBL/GenBank/DDBJ whole genome shotgun (WGS) entry which is preliminary data.</text>
</comment>
<dbReference type="PROSITE" id="PS00018">
    <property type="entry name" value="EF_HAND_1"/>
    <property type="match status" value="1"/>
</dbReference>
<keyword evidence="13" id="KW-1185">Reference proteome</keyword>
<dbReference type="PANTHER" id="PTHR11003">
    <property type="entry name" value="POTASSIUM CHANNEL, SUBFAMILY K"/>
    <property type="match status" value="1"/>
</dbReference>
<keyword evidence="4" id="KW-0106">Calcium</keyword>
<dbReference type="InterPro" id="IPR013099">
    <property type="entry name" value="K_chnl_dom"/>
</dbReference>
<protein>
    <recommendedName>
        <fullName evidence="10">EF-hand domain-containing protein</fullName>
    </recommendedName>
</protein>
<feature type="domain" description="EF-hand" evidence="10">
    <location>
        <begin position="168"/>
        <end position="203"/>
    </location>
</feature>
<evidence type="ECO:0000256" key="2">
    <source>
        <dbReference type="ARBA" id="ARBA00022448"/>
    </source>
</evidence>
<evidence type="ECO:0000313" key="11">
    <source>
        <dbReference type="EMBL" id="CAK9062088.1"/>
    </source>
</evidence>
<sequence length="320" mass="37061">MAEQSLSRLRWRYFSETILPWRFALWKAWTYVRTFLLAYLLVLMGQLVMCAIERGEEAKELRSRLDLQAQLKAELSNETYSRLLKHGFAEVREGEDLAWDFSGVFHSRSFMYSFTLVASIGYGDLYPRTDGGKIFCIFFTLLATPALVVAYLFAARKSIDFMRFLALLMDEQNIRTFHKYDKDESGQLNSNEFKVALHDLGYRVTDDDVRLIMEEVNICDTTLVTIEEFGQAMILLQYPDAKYKKIRQTAMLVALVNLSWVLIGTICFMHLESWTFVESLWFCWETLMTIGLGDLVPHTEAGRPLAKGFWLVHLVARSIS</sequence>
<feature type="transmembrane region" description="Helical" evidence="9">
    <location>
        <begin position="132"/>
        <end position="154"/>
    </location>
</feature>
<keyword evidence="8" id="KW-0407">Ion channel</keyword>
<keyword evidence="5 9" id="KW-1133">Transmembrane helix</keyword>